<gene>
    <name evidence="5" type="ORF">BKH32_09070</name>
</gene>
<keyword evidence="3" id="KW-0804">Transcription</keyword>
<dbReference type="Gene3D" id="3.40.50.2300">
    <property type="match status" value="2"/>
</dbReference>
<dbReference type="CDD" id="cd06267">
    <property type="entry name" value="PBP1_LacI_sugar_binding-like"/>
    <property type="match status" value="1"/>
</dbReference>
<dbReference type="RefSeq" id="WP_075249722.1">
    <property type="nucleotide sequence ID" value="NZ_MSGO01000038.1"/>
</dbReference>
<keyword evidence="2" id="KW-0238">DNA-binding</keyword>
<reference evidence="5 6" key="1">
    <citation type="submission" date="2016-12" db="EMBL/GenBank/DDBJ databases">
        <title>Genomic comparison of strains in the 'Actinomyces naeslundii' group.</title>
        <authorList>
            <person name="Mughal S.R."/>
            <person name="Do T."/>
            <person name="Gilbert S.C."/>
            <person name="Witherden E.A."/>
            <person name="Didelot X."/>
            <person name="Beighton D."/>
        </authorList>
    </citation>
    <scope>NUCLEOTIDE SEQUENCE [LARGE SCALE GENOMIC DNA]</scope>
    <source>
        <strain evidence="5 6">S64C</strain>
    </source>
</reference>
<dbReference type="InterPro" id="IPR046335">
    <property type="entry name" value="LacI/GalR-like_sensor"/>
</dbReference>
<accession>A0A1Q8HZI0</accession>
<dbReference type="Proteomes" id="UP000185736">
    <property type="component" value="Unassembled WGS sequence"/>
</dbReference>
<evidence type="ECO:0000313" key="6">
    <source>
        <dbReference type="Proteomes" id="UP000185736"/>
    </source>
</evidence>
<comment type="caution">
    <text evidence="5">The sequence shown here is derived from an EMBL/GenBank/DDBJ whole genome shotgun (WGS) entry which is preliminary data.</text>
</comment>
<dbReference type="EMBL" id="MSGO01000038">
    <property type="protein sequence ID" value="OLL14252.1"/>
    <property type="molecule type" value="Genomic_DNA"/>
</dbReference>
<dbReference type="Pfam" id="PF00356">
    <property type="entry name" value="LacI"/>
    <property type="match status" value="1"/>
</dbReference>
<dbReference type="PROSITE" id="PS50932">
    <property type="entry name" value="HTH_LACI_2"/>
    <property type="match status" value="1"/>
</dbReference>
<evidence type="ECO:0000256" key="3">
    <source>
        <dbReference type="ARBA" id="ARBA00023163"/>
    </source>
</evidence>
<evidence type="ECO:0000256" key="1">
    <source>
        <dbReference type="ARBA" id="ARBA00023015"/>
    </source>
</evidence>
<dbReference type="InterPro" id="IPR028082">
    <property type="entry name" value="Peripla_BP_I"/>
</dbReference>
<name>A0A1Q8HZI0_9ACTO</name>
<dbReference type="GO" id="GO:0003700">
    <property type="term" value="F:DNA-binding transcription factor activity"/>
    <property type="evidence" value="ECO:0007669"/>
    <property type="project" value="TreeGrafter"/>
</dbReference>
<dbReference type="InterPro" id="IPR010982">
    <property type="entry name" value="Lambda_DNA-bd_dom_sf"/>
</dbReference>
<keyword evidence="1" id="KW-0805">Transcription regulation</keyword>
<dbReference type="AlphaFoldDB" id="A0A1Q8HZI0"/>
<organism evidence="5 6">
    <name type="scientific">Actinomyces oris</name>
    <dbReference type="NCBI Taxonomy" id="544580"/>
    <lineage>
        <taxon>Bacteria</taxon>
        <taxon>Bacillati</taxon>
        <taxon>Actinomycetota</taxon>
        <taxon>Actinomycetes</taxon>
        <taxon>Actinomycetales</taxon>
        <taxon>Actinomycetaceae</taxon>
        <taxon>Actinomyces</taxon>
    </lineage>
</organism>
<dbReference type="GO" id="GO:0000976">
    <property type="term" value="F:transcription cis-regulatory region binding"/>
    <property type="evidence" value="ECO:0007669"/>
    <property type="project" value="TreeGrafter"/>
</dbReference>
<dbReference type="CDD" id="cd01392">
    <property type="entry name" value="HTH_LacI"/>
    <property type="match status" value="1"/>
</dbReference>
<dbReference type="Gene3D" id="1.10.260.40">
    <property type="entry name" value="lambda repressor-like DNA-binding domains"/>
    <property type="match status" value="1"/>
</dbReference>
<evidence type="ECO:0000313" key="5">
    <source>
        <dbReference type="EMBL" id="OLL14252.1"/>
    </source>
</evidence>
<dbReference type="InterPro" id="IPR000843">
    <property type="entry name" value="HTH_LacI"/>
</dbReference>
<dbReference type="PANTHER" id="PTHR30146:SF109">
    <property type="entry name" value="HTH-TYPE TRANSCRIPTIONAL REGULATOR GALS"/>
    <property type="match status" value="1"/>
</dbReference>
<protein>
    <submittedName>
        <fullName evidence="5">LacI family transcriptional regulator</fullName>
    </submittedName>
</protein>
<dbReference type="SUPFAM" id="SSF53822">
    <property type="entry name" value="Periplasmic binding protein-like I"/>
    <property type="match status" value="1"/>
</dbReference>
<dbReference type="SMART" id="SM00354">
    <property type="entry name" value="HTH_LACI"/>
    <property type="match status" value="1"/>
</dbReference>
<proteinExistence type="predicted"/>
<evidence type="ECO:0000259" key="4">
    <source>
        <dbReference type="PROSITE" id="PS50932"/>
    </source>
</evidence>
<dbReference type="SUPFAM" id="SSF47413">
    <property type="entry name" value="lambda repressor-like DNA-binding domains"/>
    <property type="match status" value="1"/>
</dbReference>
<feature type="domain" description="HTH lacI-type" evidence="4">
    <location>
        <begin position="7"/>
        <end position="61"/>
    </location>
</feature>
<sequence length="349" mass="37137">MTKAHAATQSDVARTAGVSRSLVSLALSGSPKVAADTRERIEDVAASLGYRVNVSASSLARKRSNIIGLVLPNLRNAFFEQIAASLGRAAAQRGLTLFVTVGSDQPEVLHQAVESLLGVRVAGIIFVSPWLTGEDLLAIGEEVPVCVIGRRSPGGRVDSVRVDEEAAARLVIDHLASRDMRTICYIGPHLTDAASRHDREGSLAHAAQATGLDFEARSCGEDAGPATREALQDHPESLGLVIHNDALAIDAVPVLRESRREPGADVALASYDNTYLALREEFSLTSIDQPEERLGECAVDLVCRRAGLTSDDELQAEAGSGTEARSVVLEPQLVTRASSLGRQNEPKRV</sequence>
<dbReference type="PANTHER" id="PTHR30146">
    <property type="entry name" value="LACI-RELATED TRANSCRIPTIONAL REPRESSOR"/>
    <property type="match status" value="1"/>
</dbReference>
<evidence type="ECO:0000256" key="2">
    <source>
        <dbReference type="ARBA" id="ARBA00023125"/>
    </source>
</evidence>
<dbReference type="Pfam" id="PF13377">
    <property type="entry name" value="Peripla_BP_3"/>
    <property type="match status" value="1"/>
</dbReference>